<evidence type="ECO:0000313" key="19">
    <source>
        <dbReference type="Proteomes" id="UP000529637"/>
    </source>
</evidence>
<keyword evidence="6" id="KW-0812">Transmembrane</keyword>
<dbReference type="GO" id="GO:0016042">
    <property type="term" value="P:lipid catabolic process"/>
    <property type="evidence" value="ECO:0007669"/>
    <property type="project" value="UniProtKB-KW"/>
</dbReference>
<feature type="active site" description="Nucleophile" evidence="15">
    <location>
        <position position="238"/>
    </location>
</feature>
<comment type="similarity">
    <text evidence="3 17">Belongs to the phospholipase A1 family.</text>
</comment>
<keyword evidence="5" id="KW-1134">Transmembrane beta strand</keyword>
<dbReference type="GO" id="GO:0009279">
    <property type="term" value="C:cell outer membrane"/>
    <property type="evidence" value="ECO:0007669"/>
    <property type="project" value="UniProtKB-SubCell"/>
</dbReference>
<keyword evidence="8 17" id="KW-0732">Signal</keyword>
<dbReference type="Gene3D" id="2.40.230.10">
    <property type="entry name" value="Phospholipase A1"/>
    <property type="match status" value="1"/>
</dbReference>
<dbReference type="AlphaFoldDB" id="A0A7Y6TUX5"/>
<dbReference type="PRINTS" id="PR01486">
    <property type="entry name" value="PHPHLIPASEA1"/>
</dbReference>
<dbReference type="GO" id="GO:0008970">
    <property type="term" value="F:phospholipase A1 activity"/>
    <property type="evidence" value="ECO:0007669"/>
    <property type="project" value="UniProtKB-EC"/>
</dbReference>
<name>A0A7Y6TUX5_9BURK</name>
<evidence type="ECO:0000256" key="8">
    <source>
        <dbReference type="ARBA" id="ARBA00022729"/>
    </source>
</evidence>
<evidence type="ECO:0000256" key="14">
    <source>
        <dbReference type="ARBA" id="ARBA00023237"/>
    </source>
</evidence>
<evidence type="ECO:0000256" key="7">
    <source>
        <dbReference type="ARBA" id="ARBA00022723"/>
    </source>
</evidence>
<evidence type="ECO:0000256" key="16">
    <source>
        <dbReference type="PIRSR" id="PIRSR603187-2"/>
    </source>
</evidence>
<comment type="catalytic activity">
    <reaction evidence="2 17">
        <text>a 1,2-diacyl-sn-glycero-3-phosphocholine + H2O = a 1-acyl-sn-glycero-3-phosphocholine + a fatty acid + H(+)</text>
        <dbReference type="Rhea" id="RHEA:15801"/>
        <dbReference type="ChEBI" id="CHEBI:15377"/>
        <dbReference type="ChEBI" id="CHEBI:15378"/>
        <dbReference type="ChEBI" id="CHEBI:28868"/>
        <dbReference type="ChEBI" id="CHEBI:57643"/>
        <dbReference type="ChEBI" id="CHEBI:58168"/>
        <dbReference type="EC" id="3.1.1.4"/>
    </reaction>
</comment>
<dbReference type="InterPro" id="IPR003187">
    <property type="entry name" value="PLipase_A1"/>
</dbReference>
<dbReference type="InterPro" id="IPR036541">
    <property type="entry name" value="PLipase_A1_sf"/>
</dbReference>
<comment type="cofactor">
    <cofactor evidence="17">
        <name>Ca(2+)</name>
        <dbReference type="ChEBI" id="CHEBI:29108"/>
    </cofactor>
    <text evidence="17">Binds 1 Ca(2+) ion per monomer. In the dimeric form the Ca(2+) is bound by different amino acids with binding of each Ca(2+) shared with ligands coming from each monomer. The Ca(2+) ion may have a role in catalysis.</text>
</comment>
<evidence type="ECO:0000256" key="1">
    <source>
        <dbReference type="ARBA" id="ARBA00000111"/>
    </source>
</evidence>
<comment type="subcellular location">
    <subcellularLocation>
        <location evidence="17">Cell outer membrane</location>
        <topology evidence="17">Multi-pass membrane protein</topology>
    </subcellularLocation>
    <text evidence="17">One of the very few enzymes located there.</text>
</comment>
<dbReference type="EMBL" id="JABWMJ010000001">
    <property type="protein sequence ID" value="NUZ04322.1"/>
    <property type="molecule type" value="Genomic_DNA"/>
</dbReference>
<dbReference type="Proteomes" id="UP000529637">
    <property type="component" value="Unassembled WGS sequence"/>
</dbReference>
<keyword evidence="13" id="KW-0472">Membrane</keyword>
<sequence length="369" mass="40344">MSLRLPFPSAPAVAALLAAAAAASASAQPAEPAARLPGAIEACAPLRVDAERLACFDRAVAAQVKGAPAGAPTAPEAQAAAAAPAAAPQAAVTGSVDDSGSYLDALWELTPERKRGTFNFSGYRPNYFFPLHATTRVNRHPRSPAPDHSGTLPHYRSVEAKLQISLRTKLAEGLLLPDADLWFAYTQQSLWQIYSGGISRPFRVTEHEPELVYVVPFSQSLPFGWRTRLVGLGLAHHSNGQALPFSRSWNRWYAMAAVENGPFAITARHHVRIHESDDQDDNPDLTHFRGRTELLGVWTPGAYTLSALWRTNFDTRHGSLQLDATMPVNRKDPKGLRWYLQAFSGYGETLIDYNFRQSSIGFGVTLFGW</sequence>
<evidence type="ECO:0000256" key="15">
    <source>
        <dbReference type="PIRSR" id="PIRSR603187-1"/>
    </source>
</evidence>
<keyword evidence="12 17" id="KW-0443">Lipid metabolism</keyword>
<comment type="subunit">
    <text evidence="4 17">Homodimer; dimerization is reversible, and the dimeric form is the active one.</text>
</comment>
<dbReference type="GO" id="GO:0046872">
    <property type="term" value="F:metal ion binding"/>
    <property type="evidence" value="ECO:0007669"/>
    <property type="project" value="UniProtKB-KW"/>
</dbReference>
<dbReference type="GO" id="GO:0004623">
    <property type="term" value="F:phospholipase A2 activity"/>
    <property type="evidence" value="ECO:0007669"/>
    <property type="project" value="UniProtKB-EC"/>
</dbReference>
<comment type="catalytic activity">
    <reaction evidence="1 17">
        <text>a 1,2-diacyl-sn-glycero-3-phosphocholine + H2O = a 2-acyl-sn-glycero-3-phosphocholine + a fatty acid + H(+)</text>
        <dbReference type="Rhea" id="RHEA:18689"/>
        <dbReference type="ChEBI" id="CHEBI:15377"/>
        <dbReference type="ChEBI" id="CHEBI:15378"/>
        <dbReference type="ChEBI" id="CHEBI:28868"/>
        <dbReference type="ChEBI" id="CHEBI:57643"/>
        <dbReference type="ChEBI" id="CHEBI:57875"/>
        <dbReference type="EC" id="3.1.1.32"/>
    </reaction>
</comment>
<protein>
    <recommendedName>
        <fullName evidence="17">Phospholipase A1</fullName>
        <ecNumber evidence="17">3.1.1.32</ecNumber>
        <ecNumber evidence="17">3.1.1.4</ecNumber>
    </recommendedName>
    <alternativeName>
        <fullName evidence="17">Phosphatidylcholine 1-acylhydrolase</fullName>
    </alternativeName>
</protein>
<dbReference type="CDD" id="cd00541">
    <property type="entry name" value="OMPLA"/>
    <property type="match status" value="1"/>
</dbReference>
<feature type="chain" id="PRO_5031605964" description="Phospholipase A1" evidence="17">
    <location>
        <begin position="28"/>
        <end position="369"/>
    </location>
</feature>
<dbReference type="PANTHER" id="PTHR40457:SF1">
    <property type="entry name" value="PHOSPHOLIPASE A1"/>
    <property type="match status" value="1"/>
</dbReference>
<evidence type="ECO:0000256" key="10">
    <source>
        <dbReference type="ARBA" id="ARBA00022837"/>
    </source>
</evidence>
<organism evidence="18 19">
    <name type="scientific">Piscinibacter koreensis</name>
    <dbReference type="NCBI Taxonomy" id="2742824"/>
    <lineage>
        <taxon>Bacteria</taxon>
        <taxon>Pseudomonadati</taxon>
        <taxon>Pseudomonadota</taxon>
        <taxon>Betaproteobacteria</taxon>
        <taxon>Burkholderiales</taxon>
        <taxon>Sphaerotilaceae</taxon>
        <taxon>Piscinibacter</taxon>
    </lineage>
</organism>
<evidence type="ECO:0000256" key="6">
    <source>
        <dbReference type="ARBA" id="ARBA00022692"/>
    </source>
</evidence>
<evidence type="ECO:0000256" key="17">
    <source>
        <dbReference type="RuleBase" id="RU366027"/>
    </source>
</evidence>
<feature type="signal peptide" evidence="17">
    <location>
        <begin position="1"/>
        <end position="27"/>
    </location>
</feature>
<evidence type="ECO:0000256" key="4">
    <source>
        <dbReference type="ARBA" id="ARBA00011702"/>
    </source>
</evidence>
<gene>
    <name evidence="18" type="ORF">HQN59_00970</name>
</gene>
<keyword evidence="14 17" id="KW-0998">Cell outer membrane</keyword>
<dbReference type="EC" id="3.1.1.4" evidence="17"/>
<dbReference type="RefSeq" id="WP_176065191.1">
    <property type="nucleotide sequence ID" value="NZ_JABWMJ010000001.1"/>
</dbReference>
<keyword evidence="11 17" id="KW-0442">Lipid degradation</keyword>
<evidence type="ECO:0000256" key="13">
    <source>
        <dbReference type="ARBA" id="ARBA00023136"/>
    </source>
</evidence>
<dbReference type="SUPFAM" id="SSF56931">
    <property type="entry name" value="Outer membrane phospholipase A (OMPLA)"/>
    <property type="match status" value="1"/>
</dbReference>
<evidence type="ECO:0000256" key="2">
    <source>
        <dbReference type="ARBA" id="ARBA00001604"/>
    </source>
</evidence>
<keyword evidence="10 16" id="KW-0106">Calcium</keyword>
<dbReference type="PANTHER" id="PTHR40457">
    <property type="entry name" value="PHOSPHOLIPASE A1"/>
    <property type="match status" value="1"/>
</dbReference>
<accession>A0A7Y6TUX5</accession>
<keyword evidence="9 17" id="KW-0378">Hydrolase</keyword>
<feature type="active site" description="Proton acceptor" evidence="15">
    <location>
        <position position="236"/>
    </location>
</feature>
<dbReference type="Pfam" id="PF02253">
    <property type="entry name" value="PLA1"/>
    <property type="match status" value="1"/>
</dbReference>
<evidence type="ECO:0000256" key="3">
    <source>
        <dbReference type="ARBA" id="ARBA00010525"/>
    </source>
</evidence>
<evidence type="ECO:0000313" key="18">
    <source>
        <dbReference type="EMBL" id="NUZ04322.1"/>
    </source>
</evidence>
<evidence type="ECO:0000256" key="9">
    <source>
        <dbReference type="ARBA" id="ARBA00022801"/>
    </source>
</evidence>
<comment type="function">
    <text evidence="17">Hydrolysis of phosphatidylcholine with phospholipase A2 (EC 3.1.1.4) and phospholipase A1 (EC 3.1.1.32) activities.</text>
</comment>
<dbReference type="EC" id="3.1.1.32" evidence="17"/>
<evidence type="ECO:0000256" key="12">
    <source>
        <dbReference type="ARBA" id="ARBA00023098"/>
    </source>
</evidence>
<evidence type="ECO:0000256" key="11">
    <source>
        <dbReference type="ARBA" id="ARBA00022963"/>
    </source>
</evidence>
<reference evidence="18 19" key="1">
    <citation type="submission" date="2020-06" db="EMBL/GenBank/DDBJ databases">
        <title>Schlegella sp. ID0723 isolated from air conditioner.</title>
        <authorList>
            <person name="Kim D.Y."/>
            <person name="Kim D.-U."/>
        </authorList>
    </citation>
    <scope>NUCLEOTIDE SEQUENCE [LARGE SCALE GENOMIC DNA]</scope>
    <source>
        <strain evidence="18 19">ID0723</strain>
    </source>
</reference>
<feature type="binding site" description="in dimeric form" evidence="16">
    <location>
        <position position="246"/>
    </location>
    <ligand>
        <name>Ca(2+)</name>
        <dbReference type="ChEBI" id="CHEBI:29108"/>
        <label>1</label>
    </ligand>
</feature>
<keyword evidence="7 16" id="KW-0479">Metal-binding</keyword>
<feature type="binding site" description="in dimeric form" evidence="16">
    <location>
        <position position="199"/>
    </location>
    <ligand>
        <name>Ca(2+)</name>
        <dbReference type="ChEBI" id="CHEBI:29108"/>
        <label>1</label>
    </ligand>
</feature>
<evidence type="ECO:0000256" key="5">
    <source>
        <dbReference type="ARBA" id="ARBA00022452"/>
    </source>
</evidence>
<keyword evidence="19" id="KW-1185">Reference proteome</keyword>
<proteinExistence type="inferred from homology"/>
<feature type="binding site" description="in dimeric form" evidence="16">
    <location>
        <position position="281"/>
    </location>
    <ligand>
        <name>Ca(2+)</name>
        <dbReference type="ChEBI" id="CHEBI:29108"/>
        <label>1</label>
    </ligand>
</feature>
<comment type="caution">
    <text evidence="18">The sequence shown here is derived from an EMBL/GenBank/DDBJ whole genome shotgun (WGS) entry which is preliminary data.</text>
</comment>